<name>A0A0L0FI61_9EUKA</name>
<protein>
    <recommendedName>
        <fullName evidence="1">F-box domain-containing protein</fullName>
    </recommendedName>
</protein>
<dbReference type="Proteomes" id="UP000054560">
    <property type="component" value="Unassembled WGS sequence"/>
</dbReference>
<feature type="domain" description="F-box" evidence="1">
    <location>
        <begin position="61"/>
        <end position="107"/>
    </location>
</feature>
<dbReference type="Pfam" id="PF12937">
    <property type="entry name" value="F-box-like"/>
    <property type="match status" value="1"/>
</dbReference>
<dbReference type="RefSeq" id="XP_014149620.1">
    <property type="nucleotide sequence ID" value="XM_014294145.1"/>
</dbReference>
<dbReference type="Gene3D" id="3.80.10.10">
    <property type="entry name" value="Ribonuclease Inhibitor"/>
    <property type="match status" value="1"/>
</dbReference>
<dbReference type="InterPro" id="IPR001810">
    <property type="entry name" value="F-box_dom"/>
</dbReference>
<dbReference type="EMBL" id="KQ243459">
    <property type="protein sequence ID" value="KNC75718.1"/>
    <property type="molecule type" value="Genomic_DNA"/>
</dbReference>
<dbReference type="Gene3D" id="1.20.1280.50">
    <property type="match status" value="1"/>
</dbReference>
<keyword evidence="3" id="KW-1185">Reference proteome</keyword>
<evidence type="ECO:0000313" key="3">
    <source>
        <dbReference type="Proteomes" id="UP000054560"/>
    </source>
</evidence>
<dbReference type="OrthoDB" id="6581237at2759"/>
<evidence type="ECO:0000313" key="2">
    <source>
        <dbReference type="EMBL" id="KNC75718.1"/>
    </source>
</evidence>
<dbReference type="GeneID" id="25912269"/>
<dbReference type="SUPFAM" id="SSF81383">
    <property type="entry name" value="F-box domain"/>
    <property type="match status" value="1"/>
</dbReference>
<accession>A0A0L0FI61</accession>
<dbReference type="AlphaFoldDB" id="A0A0L0FI61"/>
<proteinExistence type="predicted"/>
<dbReference type="PROSITE" id="PS50181">
    <property type="entry name" value="FBOX"/>
    <property type="match status" value="1"/>
</dbReference>
<reference evidence="2 3" key="1">
    <citation type="submission" date="2011-02" db="EMBL/GenBank/DDBJ databases">
        <title>The Genome Sequence of Sphaeroforma arctica JP610.</title>
        <authorList>
            <consortium name="The Broad Institute Genome Sequencing Platform"/>
            <person name="Russ C."/>
            <person name="Cuomo C."/>
            <person name="Young S.K."/>
            <person name="Zeng Q."/>
            <person name="Gargeya S."/>
            <person name="Alvarado L."/>
            <person name="Berlin A."/>
            <person name="Chapman S.B."/>
            <person name="Chen Z."/>
            <person name="Freedman E."/>
            <person name="Gellesch M."/>
            <person name="Goldberg J."/>
            <person name="Griggs A."/>
            <person name="Gujja S."/>
            <person name="Heilman E."/>
            <person name="Heiman D."/>
            <person name="Howarth C."/>
            <person name="Mehta T."/>
            <person name="Neiman D."/>
            <person name="Pearson M."/>
            <person name="Roberts A."/>
            <person name="Saif S."/>
            <person name="Shea T."/>
            <person name="Shenoy N."/>
            <person name="Sisk P."/>
            <person name="Stolte C."/>
            <person name="Sykes S."/>
            <person name="White J."/>
            <person name="Yandava C."/>
            <person name="Burger G."/>
            <person name="Gray M.W."/>
            <person name="Holland P.W.H."/>
            <person name="King N."/>
            <person name="Lang F.B.F."/>
            <person name="Roger A.J."/>
            <person name="Ruiz-Trillo I."/>
            <person name="Haas B."/>
            <person name="Nusbaum C."/>
            <person name="Birren B."/>
        </authorList>
    </citation>
    <scope>NUCLEOTIDE SEQUENCE [LARGE SCALE GENOMIC DNA]</scope>
    <source>
        <strain evidence="2 3">JP610</strain>
    </source>
</reference>
<dbReference type="CDD" id="cd09917">
    <property type="entry name" value="F-box_SF"/>
    <property type="match status" value="1"/>
</dbReference>
<evidence type="ECO:0000259" key="1">
    <source>
        <dbReference type="PROSITE" id="PS50181"/>
    </source>
</evidence>
<dbReference type="SUPFAM" id="SSF52047">
    <property type="entry name" value="RNI-like"/>
    <property type="match status" value="1"/>
</dbReference>
<dbReference type="InterPro" id="IPR032675">
    <property type="entry name" value="LRR_dom_sf"/>
</dbReference>
<gene>
    <name evidence="2" type="ORF">SARC_11765</name>
</gene>
<organism evidence="2 3">
    <name type="scientific">Sphaeroforma arctica JP610</name>
    <dbReference type="NCBI Taxonomy" id="667725"/>
    <lineage>
        <taxon>Eukaryota</taxon>
        <taxon>Ichthyosporea</taxon>
        <taxon>Ichthyophonida</taxon>
        <taxon>Sphaeroforma</taxon>
    </lineage>
</organism>
<sequence length="561" mass="63661">MDSTKRTRELVFDAVAADEAMSRLEEYDCDTIVSLLPRMQKLAAEKISDQLRRSAATEPLYLNGMSIPSEIMLHVFKLLDLESLMECRLVCRLFHSLVRDSRLWTSLPRATYIGGGRLAKRGIDLFETIEFVSRYPKLRDWTVPSGLDFGRVPVDAMDALALAVPDTQRWHSFNNQTLTREHVARLLIGWPYLRSLSVVSAALPVDLASLTHLSVRAYDMFDGRLPVIQSKSLRHLDYFGVGIHGTINNLLNKCPNLETLSSALTLDEALVSDGLRSLKVYFVRVNDAISACSALTDFEYDVIPDDEPEGNWSETVKNLRGGSQDSATEIDLQLFPSLESFFITDFKDPIYSNSLRRLDIGIFYLPYGCILSKLEWLSVKDSETDDERDTPNDKLLLKYDKCHWPRGLKTLRIQLRDKMHGSRLCTEFVKEVIADLPELRELSVNAVLDTNVYSPVLTELAVDGFQDWPNIVRTVRGSGNLRVLKLGIGQSKTGLSNAFWDDMSLSIDLAKVKIMVPLALRTKMPPAFKRMLLKGKVAYFDRSKTSSYGHYNEYFLWPQHD</sequence>
<dbReference type="SMART" id="SM00256">
    <property type="entry name" value="FBOX"/>
    <property type="match status" value="1"/>
</dbReference>
<dbReference type="InterPro" id="IPR036047">
    <property type="entry name" value="F-box-like_dom_sf"/>
</dbReference>